<proteinExistence type="predicted"/>
<comment type="caution">
    <text evidence="7">The sequence shown here is derived from an EMBL/GenBank/DDBJ whole genome shotgun (WGS) entry which is preliminary data.</text>
</comment>
<feature type="compositionally biased region" description="Acidic residues" evidence="5">
    <location>
        <begin position="337"/>
        <end position="346"/>
    </location>
</feature>
<evidence type="ECO:0000256" key="1">
    <source>
        <dbReference type="ARBA" id="ARBA00004141"/>
    </source>
</evidence>
<comment type="subcellular location">
    <subcellularLocation>
        <location evidence="1">Membrane</location>
        <topology evidence="1">Multi-pass membrane protein</topology>
    </subcellularLocation>
</comment>
<dbReference type="InterPro" id="IPR001902">
    <property type="entry name" value="SLC26A/SulP_fam"/>
</dbReference>
<organism evidence="7 8">
    <name type="scientific">Miscanthus lutarioriparius</name>
    <dbReference type="NCBI Taxonomy" id="422564"/>
    <lineage>
        <taxon>Eukaryota</taxon>
        <taxon>Viridiplantae</taxon>
        <taxon>Streptophyta</taxon>
        <taxon>Embryophyta</taxon>
        <taxon>Tracheophyta</taxon>
        <taxon>Spermatophyta</taxon>
        <taxon>Magnoliopsida</taxon>
        <taxon>Liliopsida</taxon>
        <taxon>Poales</taxon>
        <taxon>Poaceae</taxon>
        <taxon>PACMAD clade</taxon>
        <taxon>Panicoideae</taxon>
        <taxon>Andropogonodae</taxon>
        <taxon>Andropogoneae</taxon>
        <taxon>Saccharinae</taxon>
        <taxon>Miscanthus</taxon>
    </lineage>
</organism>
<protein>
    <recommendedName>
        <fullName evidence="6">SLC26A/SulP transporter domain-containing protein</fullName>
    </recommendedName>
</protein>
<dbReference type="Proteomes" id="UP000604825">
    <property type="component" value="Unassembled WGS sequence"/>
</dbReference>
<sequence>MEFMASKSTYPKGQILQSWCCKVQSLQACEILTNFIGLIFSRALDMQIWLNWILSMVFIQSVVPPRVYAVMGTSREIAIGPVAIVSLLLSSMAQKIADPAIDPAFYRKTVFTVTFFTGIFQFAFGLFSSPGSPSPPSELLSRYRRPVPPGAGGEMQTRHTPQARSAGFAGQLDIVSEELSHTSLPLSLIEMPVKHGHKAAMHSGSSVRVAVLMCSLTEQVNDGYPAKQLGVDDELLCLLPIRAHLGVGDARVGSRVRFSYLSIVTIRRDLLKAYSQCENGSEIINVQNSWLSSNSSVPKPPVNGAEESRQSAQEGSEGDSDDDLPPLEKNLNHLNLDEDEESEEESESGKLMG</sequence>
<keyword evidence="4" id="KW-0472">Membrane</keyword>
<feature type="compositionally biased region" description="Acidic residues" evidence="5">
    <location>
        <begin position="316"/>
        <end position="325"/>
    </location>
</feature>
<dbReference type="GO" id="GO:0055085">
    <property type="term" value="P:transmembrane transport"/>
    <property type="evidence" value="ECO:0007669"/>
    <property type="project" value="InterPro"/>
</dbReference>
<dbReference type="Pfam" id="PF00916">
    <property type="entry name" value="Sulfate_transp"/>
    <property type="match status" value="1"/>
</dbReference>
<gene>
    <name evidence="7" type="ORF">NCGR_LOCUS6133</name>
</gene>
<accession>A0A811MQQ6</accession>
<evidence type="ECO:0000313" key="8">
    <source>
        <dbReference type="Proteomes" id="UP000604825"/>
    </source>
</evidence>
<evidence type="ECO:0000256" key="3">
    <source>
        <dbReference type="ARBA" id="ARBA00022989"/>
    </source>
</evidence>
<evidence type="ECO:0000259" key="6">
    <source>
        <dbReference type="Pfam" id="PF00916"/>
    </source>
</evidence>
<feature type="region of interest" description="Disordered" evidence="5">
    <location>
        <begin position="293"/>
        <end position="353"/>
    </location>
</feature>
<feature type="domain" description="SLC26A/SulP transporter" evidence="6">
    <location>
        <begin position="59"/>
        <end position="127"/>
    </location>
</feature>
<dbReference type="InterPro" id="IPR011547">
    <property type="entry name" value="SLC26A/SulP_dom"/>
</dbReference>
<dbReference type="AlphaFoldDB" id="A0A811MQQ6"/>
<keyword evidence="3" id="KW-1133">Transmembrane helix</keyword>
<dbReference type="PANTHER" id="PTHR11814">
    <property type="entry name" value="SULFATE TRANSPORTER"/>
    <property type="match status" value="1"/>
</dbReference>
<keyword evidence="8" id="KW-1185">Reference proteome</keyword>
<dbReference type="OrthoDB" id="288203at2759"/>
<name>A0A811MQQ6_9POAL</name>
<dbReference type="EMBL" id="CAJGYO010000002">
    <property type="protein sequence ID" value="CAD6210000.1"/>
    <property type="molecule type" value="Genomic_DNA"/>
</dbReference>
<feature type="region of interest" description="Disordered" evidence="5">
    <location>
        <begin position="137"/>
        <end position="162"/>
    </location>
</feature>
<evidence type="ECO:0000256" key="2">
    <source>
        <dbReference type="ARBA" id="ARBA00022692"/>
    </source>
</evidence>
<dbReference type="GO" id="GO:0016020">
    <property type="term" value="C:membrane"/>
    <property type="evidence" value="ECO:0007669"/>
    <property type="project" value="UniProtKB-SubCell"/>
</dbReference>
<evidence type="ECO:0000256" key="5">
    <source>
        <dbReference type="SAM" id="MobiDB-lite"/>
    </source>
</evidence>
<evidence type="ECO:0000313" key="7">
    <source>
        <dbReference type="EMBL" id="CAD6210000.1"/>
    </source>
</evidence>
<keyword evidence="2" id="KW-0812">Transmembrane</keyword>
<reference evidence="7" key="1">
    <citation type="submission" date="2020-10" db="EMBL/GenBank/DDBJ databases">
        <authorList>
            <person name="Han B."/>
            <person name="Lu T."/>
            <person name="Zhao Q."/>
            <person name="Huang X."/>
            <person name="Zhao Y."/>
        </authorList>
    </citation>
    <scope>NUCLEOTIDE SEQUENCE</scope>
</reference>
<evidence type="ECO:0000256" key="4">
    <source>
        <dbReference type="ARBA" id="ARBA00023136"/>
    </source>
</evidence>